<evidence type="ECO:0000313" key="1">
    <source>
        <dbReference type="EMBL" id="MDK3074658.1"/>
    </source>
</evidence>
<organism evidence="1 2">
    <name type="scientific">Sedimentitalea xiamensis</name>
    <dbReference type="NCBI Taxonomy" id="3050037"/>
    <lineage>
        <taxon>Bacteria</taxon>
        <taxon>Pseudomonadati</taxon>
        <taxon>Pseudomonadota</taxon>
        <taxon>Alphaproteobacteria</taxon>
        <taxon>Rhodobacterales</taxon>
        <taxon>Paracoccaceae</taxon>
        <taxon>Sedimentitalea</taxon>
    </lineage>
</organism>
<protein>
    <submittedName>
        <fullName evidence="1">Uncharacterized protein</fullName>
    </submittedName>
</protein>
<reference evidence="1 2" key="1">
    <citation type="submission" date="2023-05" db="EMBL/GenBank/DDBJ databases">
        <title>Sedimentitalea sp. nov. JM2-8.</title>
        <authorList>
            <person name="Huang J."/>
        </authorList>
    </citation>
    <scope>NUCLEOTIDE SEQUENCE [LARGE SCALE GENOMIC DNA]</scope>
    <source>
        <strain evidence="1 2">JM2-8</strain>
    </source>
</reference>
<proteinExistence type="predicted"/>
<dbReference type="Proteomes" id="UP001227126">
    <property type="component" value="Unassembled WGS sequence"/>
</dbReference>
<evidence type="ECO:0000313" key="2">
    <source>
        <dbReference type="Proteomes" id="UP001227126"/>
    </source>
</evidence>
<comment type="caution">
    <text evidence="1">The sequence shown here is derived from an EMBL/GenBank/DDBJ whole genome shotgun (WGS) entry which is preliminary data.</text>
</comment>
<dbReference type="RefSeq" id="WP_284486589.1">
    <property type="nucleotide sequence ID" value="NZ_JASNJE010000022.1"/>
</dbReference>
<dbReference type="EMBL" id="JASNJE010000022">
    <property type="protein sequence ID" value="MDK3074658.1"/>
    <property type="molecule type" value="Genomic_DNA"/>
</dbReference>
<name>A0ABT7FI90_9RHOB</name>
<keyword evidence="2" id="KW-1185">Reference proteome</keyword>
<gene>
    <name evidence="1" type="ORF">QO034_16315</name>
</gene>
<sequence length="51" mass="5572">MIQPIPPQDARRSRTRLHAGPEDVLDGFVALIPLENGVSLPQFEIRGAGHV</sequence>
<accession>A0ABT7FI90</accession>